<proteinExistence type="predicted"/>
<evidence type="ECO:0000256" key="3">
    <source>
        <dbReference type="ARBA" id="ARBA00022840"/>
    </source>
</evidence>
<evidence type="ECO:0000313" key="6">
    <source>
        <dbReference type="Proteomes" id="UP000557307"/>
    </source>
</evidence>
<protein>
    <submittedName>
        <fullName evidence="5">Iron(III) transport system ATP-binding protein</fullName>
    </submittedName>
</protein>
<evidence type="ECO:0000256" key="1">
    <source>
        <dbReference type="ARBA" id="ARBA00022448"/>
    </source>
</evidence>
<dbReference type="PROSITE" id="PS50893">
    <property type="entry name" value="ABC_TRANSPORTER_2"/>
    <property type="match status" value="1"/>
</dbReference>
<dbReference type="PANTHER" id="PTHR42781">
    <property type="entry name" value="SPERMIDINE/PUTRESCINE IMPORT ATP-BINDING PROTEIN POTA"/>
    <property type="match status" value="1"/>
</dbReference>
<evidence type="ECO:0000259" key="4">
    <source>
        <dbReference type="PROSITE" id="PS50893"/>
    </source>
</evidence>
<dbReference type="AlphaFoldDB" id="A0A840TKH0"/>
<dbReference type="InterPro" id="IPR003593">
    <property type="entry name" value="AAA+_ATPase"/>
</dbReference>
<evidence type="ECO:0000256" key="2">
    <source>
        <dbReference type="ARBA" id="ARBA00022741"/>
    </source>
</evidence>
<evidence type="ECO:0000313" key="5">
    <source>
        <dbReference type="EMBL" id="MBB5283435.1"/>
    </source>
</evidence>
<dbReference type="GO" id="GO:0005524">
    <property type="term" value="F:ATP binding"/>
    <property type="evidence" value="ECO:0007669"/>
    <property type="project" value="UniProtKB-KW"/>
</dbReference>
<dbReference type="RefSeq" id="WP_184172824.1">
    <property type="nucleotide sequence ID" value="NZ_JACHGF010000002.1"/>
</dbReference>
<keyword evidence="2" id="KW-0547">Nucleotide-binding</keyword>
<comment type="caution">
    <text evidence="5">The sequence shown here is derived from an EMBL/GenBank/DDBJ whole genome shotgun (WGS) entry which is preliminary data.</text>
</comment>
<accession>A0A840TKH0</accession>
<dbReference type="InterPro" id="IPR027417">
    <property type="entry name" value="P-loop_NTPase"/>
</dbReference>
<dbReference type="EMBL" id="JACHGF010000002">
    <property type="protein sequence ID" value="MBB5283435.1"/>
    <property type="molecule type" value="Genomic_DNA"/>
</dbReference>
<dbReference type="Pfam" id="PF00005">
    <property type="entry name" value="ABC_tran"/>
    <property type="match status" value="1"/>
</dbReference>
<sequence>MAVLRARAITKRFDDKTVLSGISLDLKKNEWLGILGESGSGKSTLLRIMARLLDADEGEVYLGRDRLPDVSTQLIAGHAGIKHIHQEFELFPNQTVRENIAYALRFYEPDFRDERVEDLLELTQLGPVRDQKAKLLSGGEKQRTAIARSLAELPEVLLLDEPFAHLDSRNRQAILEAIQSIRRRHHLSCVFVTHEAADALAWCDRVAVLRAGQLVQVGTPEEIYDHPANAYVAELTGVVNWLPAERPESGKYFVRPEWVKVTKNSARATWRGTLAAVRFRGSFWEYLCYNGRQEAMTFYAAKSKLNVGEELLLTYPRSAVRYVE</sequence>
<dbReference type="InterPro" id="IPR008995">
    <property type="entry name" value="Mo/tungstate-bd_C_term_dom"/>
</dbReference>
<name>A0A840TKH0_9BACT</name>
<keyword evidence="1" id="KW-0813">Transport</keyword>
<organism evidence="5 6">
    <name type="scientific">Rhabdobacter roseus</name>
    <dbReference type="NCBI Taxonomy" id="1655419"/>
    <lineage>
        <taxon>Bacteria</taxon>
        <taxon>Pseudomonadati</taxon>
        <taxon>Bacteroidota</taxon>
        <taxon>Cytophagia</taxon>
        <taxon>Cytophagales</taxon>
        <taxon>Cytophagaceae</taxon>
        <taxon>Rhabdobacter</taxon>
    </lineage>
</organism>
<keyword evidence="3 5" id="KW-0067">ATP-binding</keyword>
<dbReference type="SUPFAM" id="SSF52540">
    <property type="entry name" value="P-loop containing nucleoside triphosphate hydrolases"/>
    <property type="match status" value="1"/>
</dbReference>
<dbReference type="SMART" id="SM00382">
    <property type="entry name" value="AAA"/>
    <property type="match status" value="1"/>
</dbReference>
<feature type="domain" description="ABC transporter" evidence="4">
    <location>
        <begin position="4"/>
        <end position="236"/>
    </location>
</feature>
<dbReference type="InterPro" id="IPR050093">
    <property type="entry name" value="ABC_SmlMolc_Importer"/>
</dbReference>
<dbReference type="SUPFAM" id="SSF50331">
    <property type="entry name" value="MOP-like"/>
    <property type="match status" value="1"/>
</dbReference>
<dbReference type="GO" id="GO:0016887">
    <property type="term" value="F:ATP hydrolysis activity"/>
    <property type="evidence" value="ECO:0007669"/>
    <property type="project" value="InterPro"/>
</dbReference>
<gene>
    <name evidence="5" type="ORF">HNQ92_001561</name>
</gene>
<dbReference type="Gene3D" id="3.40.50.300">
    <property type="entry name" value="P-loop containing nucleotide triphosphate hydrolases"/>
    <property type="match status" value="1"/>
</dbReference>
<keyword evidence="6" id="KW-1185">Reference proteome</keyword>
<dbReference type="PANTHER" id="PTHR42781:SF4">
    <property type="entry name" value="SPERMIDINE_PUTRESCINE IMPORT ATP-BINDING PROTEIN POTA"/>
    <property type="match status" value="1"/>
</dbReference>
<dbReference type="InterPro" id="IPR003439">
    <property type="entry name" value="ABC_transporter-like_ATP-bd"/>
</dbReference>
<reference evidence="5 6" key="1">
    <citation type="submission" date="2020-08" db="EMBL/GenBank/DDBJ databases">
        <title>Genomic Encyclopedia of Type Strains, Phase IV (KMG-IV): sequencing the most valuable type-strain genomes for metagenomic binning, comparative biology and taxonomic classification.</title>
        <authorList>
            <person name="Goeker M."/>
        </authorList>
    </citation>
    <scope>NUCLEOTIDE SEQUENCE [LARGE SCALE GENOMIC DNA]</scope>
    <source>
        <strain evidence="5 6">DSM 105074</strain>
    </source>
</reference>
<dbReference type="Proteomes" id="UP000557307">
    <property type="component" value="Unassembled WGS sequence"/>
</dbReference>